<dbReference type="GO" id="GO:0005737">
    <property type="term" value="C:cytoplasm"/>
    <property type="evidence" value="ECO:0007669"/>
    <property type="project" value="UniProtKB-SubCell"/>
</dbReference>
<dbReference type="PROSITE" id="PS01016">
    <property type="entry name" value="GLYCOPROTEASE"/>
    <property type="match status" value="1"/>
</dbReference>
<organism evidence="8 9">
    <name type="scientific">Candidatus Berkelbacteria bacterium Licking1014_7</name>
    <dbReference type="NCBI Taxonomy" id="2017147"/>
    <lineage>
        <taxon>Bacteria</taxon>
        <taxon>Candidatus Berkelbacteria</taxon>
    </lineage>
</organism>
<dbReference type="FunFam" id="3.30.420.40:FF:000012">
    <property type="entry name" value="tRNA N6-adenosine threonylcarbamoyltransferase"/>
    <property type="match status" value="1"/>
</dbReference>
<keyword evidence="2 6" id="KW-0819">tRNA processing</keyword>
<comment type="cofactor">
    <cofactor evidence="6">
        <name>Fe(2+)</name>
        <dbReference type="ChEBI" id="CHEBI:29033"/>
    </cofactor>
    <text evidence="6">Binds 1 Fe(2+) ion per subunit.</text>
</comment>
<evidence type="ECO:0000313" key="8">
    <source>
        <dbReference type="EMBL" id="TSC93271.1"/>
    </source>
</evidence>
<dbReference type="Proteomes" id="UP000315689">
    <property type="component" value="Unassembled WGS sequence"/>
</dbReference>
<keyword evidence="1 6" id="KW-0808">Transferase</keyword>
<dbReference type="NCBIfam" id="TIGR03723">
    <property type="entry name" value="T6A_TsaD_YgjD"/>
    <property type="match status" value="1"/>
</dbReference>
<evidence type="ECO:0000256" key="6">
    <source>
        <dbReference type="HAMAP-Rule" id="MF_01445"/>
    </source>
</evidence>
<dbReference type="HAMAP" id="MF_01445">
    <property type="entry name" value="TsaD"/>
    <property type="match status" value="1"/>
</dbReference>
<dbReference type="PANTHER" id="PTHR11735">
    <property type="entry name" value="TRNA N6-ADENOSINE THREONYLCARBAMOYLTRANSFERASE"/>
    <property type="match status" value="1"/>
</dbReference>
<comment type="catalytic activity">
    <reaction evidence="5 6">
        <text>L-threonylcarbamoyladenylate + adenosine(37) in tRNA = N(6)-L-threonylcarbamoyladenosine(37) in tRNA + AMP + H(+)</text>
        <dbReference type="Rhea" id="RHEA:37059"/>
        <dbReference type="Rhea" id="RHEA-COMP:10162"/>
        <dbReference type="Rhea" id="RHEA-COMP:10163"/>
        <dbReference type="ChEBI" id="CHEBI:15378"/>
        <dbReference type="ChEBI" id="CHEBI:73682"/>
        <dbReference type="ChEBI" id="CHEBI:74411"/>
        <dbReference type="ChEBI" id="CHEBI:74418"/>
        <dbReference type="ChEBI" id="CHEBI:456215"/>
        <dbReference type="EC" id="2.3.1.234"/>
    </reaction>
</comment>
<proteinExistence type="inferred from homology"/>
<dbReference type="InterPro" id="IPR022450">
    <property type="entry name" value="TsaD"/>
</dbReference>
<feature type="binding site" evidence="6">
    <location>
        <position position="195"/>
    </location>
    <ligand>
        <name>substrate</name>
    </ligand>
</feature>
<feature type="binding site" evidence="6">
    <location>
        <position position="118"/>
    </location>
    <ligand>
        <name>Fe cation</name>
        <dbReference type="ChEBI" id="CHEBI:24875"/>
    </ligand>
</feature>
<feature type="binding site" evidence="6">
    <location>
        <position position="282"/>
    </location>
    <ligand>
        <name>substrate</name>
    </ligand>
</feature>
<dbReference type="Pfam" id="PF00814">
    <property type="entry name" value="TsaD"/>
    <property type="match status" value="1"/>
</dbReference>
<comment type="function">
    <text evidence="6">Required for the formation of a threonylcarbamoyl group on adenosine at position 37 (t(6)A37) in tRNAs that read codons beginning with adenine. Is involved in the transfer of the threonylcarbamoyl moiety of threonylcarbamoyl-AMP (TC-AMP) to the N6 group of A37, together with TsaE and TsaB. TsaD likely plays a direct catalytic role in this reaction.</text>
</comment>
<dbReference type="InterPro" id="IPR017861">
    <property type="entry name" value="KAE1/TsaD"/>
</dbReference>
<dbReference type="PRINTS" id="PR00789">
    <property type="entry name" value="OSIALOPTASE"/>
</dbReference>
<comment type="similarity">
    <text evidence="6">Belongs to the KAE1 / TsaD family.</text>
</comment>
<dbReference type="EC" id="2.3.1.234" evidence="6"/>
<feature type="binding site" evidence="6">
    <location>
        <begin position="145"/>
        <end position="149"/>
    </location>
    <ligand>
        <name>substrate</name>
    </ligand>
</feature>
<evidence type="ECO:0000256" key="4">
    <source>
        <dbReference type="ARBA" id="ARBA00023315"/>
    </source>
</evidence>
<dbReference type="InterPro" id="IPR043129">
    <property type="entry name" value="ATPase_NBD"/>
</dbReference>
<feature type="domain" description="Gcp-like" evidence="7">
    <location>
        <begin position="30"/>
        <end position="315"/>
    </location>
</feature>
<dbReference type="GO" id="GO:0002949">
    <property type="term" value="P:tRNA threonylcarbamoyladenosine modification"/>
    <property type="evidence" value="ECO:0007669"/>
    <property type="project" value="UniProtKB-UniRule"/>
</dbReference>
<accession>A0A554LK77</accession>
<dbReference type="AlphaFoldDB" id="A0A554LK77"/>
<dbReference type="SUPFAM" id="SSF53067">
    <property type="entry name" value="Actin-like ATPase domain"/>
    <property type="match status" value="1"/>
</dbReference>
<evidence type="ECO:0000256" key="2">
    <source>
        <dbReference type="ARBA" id="ARBA00022694"/>
    </source>
</evidence>
<feature type="binding site" evidence="6">
    <location>
        <position position="122"/>
    </location>
    <ligand>
        <name>Fe cation</name>
        <dbReference type="ChEBI" id="CHEBI:24875"/>
    </ligand>
</feature>
<keyword evidence="3 6" id="KW-0479">Metal-binding</keyword>
<evidence type="ECO:0000256" key="3">
    <source>
        <dbReference type="ARBA" id="ARBA00022723"/>
    </source>
</evidence>
<dbReference type="NCBIfam" id="TIGR00329">
    <property type="entry name" value="gcp_kae1"/>
    <property type="match status" value="1"/>
</dbReference>
<reference evidence="8 9" key="1">
    <citation type="submission" date="2017-07" db="EMBL/GenBank/DDBJ databases">
        <title>Mechanisms for carbon and nitrogen cycling indicate functional differentiation within the Candidate Phyla Radiation.</title>
        <authorList>
            <person name="Danczak R.E."/>
            <person name="Johnston M.D."/>
            <person name="Kenah C."/>
            <person name="Slattery M."/>
            <person name="Wrighton K.C."/>
            <person name="Wilkins M.J."/>
        </authorList>
    </citation>
    <scope>NUCLEOTIDE SEQUENCE [LARGE SCALE GENOMIC DNA]</scope>
    <source>
        <strain evidence="8">Licking1014_7</strain>
    </source>
</reference>
<protein>
    <recommendedName>
        <fullName evidence="6">tRNA N6-adenosine threonylcarbamoyltransferase</fullName>
        <ecNumber evidence="6">2.3.1.234</ecNumber>
    </recommendedName>
    <alternativeName>
        <fullName evidence="6">N6-L-threonylcarbamoyladenine synthase</fullName>
        <shortName evidence="6">t(6)A synthase</shortName>
    </alternativeName>
    <alternativeName>
        <fullName evidence="6">t(6)A37 threonylcarbamoyladenosine biosynthesis protein TsaD</fullName>
    </alternativeName>
    <alternativeName>
        <fullName evidence="6">tRNA threonylcarbamoyladenosine biosynthesis protein TsaD</fullName>
    </alternativeName>
</protein>
<name>A0A554LK77_9BACT</name>
<gene>
    <name evidence="6" type="primary">tsaD</name>
    <name evidence="8" type="ORF">CEN89_175</name>
</gene>
<keyword evidence="6" id="KW-0408">Iron</keyword>
<dbReference type="Gene3D" id="3.30.420.40">
    <property type="match status" value="2"/>
</dbReference>
<dbReference type="CDD" id="cd24133">
    <property type="entry name" value="ASKHA_NBD_TsaD_bac"/>
    <property type="match status" value="1"/>
</dbReference>
<feature type="binding site" evidence="6">
    <location>
        <position position="309"/>
    </location>
    <ligand>
        <name>Fe cation</name>
        <dbReference type="ChEBI" id="CHEBI:24875"/>
    </ligand>
</feature>
<feature type="binding site" evidence="6">
    <location>
        <position position="191"/>
    </location>
    <ligand>
        <name>substrate</name>
    </ligand>
</feature>
<dbReference type="InterPro" id="IPR000905">
    <property type="entry name" value="Gcp-like_dom"/>
</dbReference>
<keyword evidence="4 6" id="KW-0012">Acyltransferase</keyword>
<evidence type="ECO:0000256" key="5">
    <source>
        <dbReference type="ARBA" id="ARBA00048117"/>
    </source>
</evidence>
<feature type="binding site" evidence="6">
    <location>
        <position position="178"/>
    </location>
    <ligand>
        <name>substrate</name>
    </ligand>
</feature>
<comment type="caution">
    <text evidence="8">The sequence shown here is derived from an EMBL/GenBank/DDBJ whole genome shotgun (WGS) entry which is preliminary data.</text>
</comment>
<sequence>MARPKTIKIILAIESSCDETSCALINNNFKILSNVTYSQIPLHQKTNGVVPEVASREHSVKIIPTIKNALRTAQRTLKDIDAIAVTAGPGLIGSLLVGVETAKALAWALDLPIIPVNHIYGHLVSPLANAKINIQKIKFPILALTASGGHTQLVLIKNWLNYKTVGQTVDDAAGETYDKIATLLGLPYPGGPVLEKLARSFSDKTKIVFPSPKLTDTDFDFSFSGLKTAVLYFLRNHPNANLSEIAFSSQQAIVKALTEKTFRAFLKFQPKTVFITGGVAANQVLQKAVKNRFTKLCPIYFPPPGFLGDNGGMIAIAGQILAKNNQIKKWSEVKANPNLTL</sequence>
<comment type="subcellular location">
    <subcellularLocation>
        <location evidence="6">Cytoplasm</location>
    </subcellularLocation>
</comment>
<evidence type="ECO:0000256" key="1">
    <source>
        <dbReference type="ARBA" id="ARBA00022679"/>
    </source>
</evidence>
<dbReference type="EMBL" id="VMGK01000004">
    <property type="protein sequence ID" value="TSC93271.1"/>
    <property type="molecule type" value="Genomic_DNA"/>
</dbReference>
<dbReference type="InterPro" id="IPR017860">
    <property type="entry name" value="Peptidase_M22_CS"/>
</dbReference>
<dbReference type="GO" id="GO:0061711">
    <property type="term" value="F:tRNA N(6)-L-threonylcarbamoyladenine synthase activity"/>
    <property type="evidence" value="ECO:0007669"/>
    <property type="project" value="UniProtKB-EC"/>
</dbReference>
<dbReference type="PANTHER" id="PTHR11735:SF6">
    <property type="entry name" value="TRNA N6-ADENOSINE THREONYLCARBAMOYLTRANSFERASE, MITOCHONDRIAL"/>
    <property type="match status" value="1"/>
</dbReference>
<evidence type="ECO:0000259" key="7">
    <source>
        <dbReference type="Pfam" id="PF00814"/>
    </source>
</evidence>
<keyword evidence="6" id="KW-0963">Cytoplasm</keyword>
<evidence type="ECO:0000313" key="9">
    <source>
        <dbReference type="Proteomes" id="UP000315689"/>
    </source>
</evidence>
<dbReference type="GO" id="GO:0005506">
    <property type="term" value="F:iron ion binding"/>
    <property type="evidence" value="ECO:0007669"/>
    <property type="project" value="UniProtKB-UniRule"/>
</dbReference>